<dbReference type="AlphaFoldDB" id="A0AA39CRF6"/>
<organism evidence="1">
    <name type="scientific">Knufia peltigerae</name>
    <dbReference type="NCBI Taxonomy" id="1002370"/>
    <lineage>
        <taxon>Eukaryota</taxon>
        <taxon>Fungi</taxon>
        <taxon>Dikarya</taxon>
        <taxon>Ascomycota</taxon>
        <taxon>Pezizomycotina</taxon>
        <taxon>Eurotiomycetes</taxon>
        <taxon>Chaetothyriomycetidae</taxon>
        <taxon>Chaetothyriales</taxon>
        <taxon>Trichomeriaceae</taxon>
        <taxon>Knufia</taxon>
    </lineage>
</organism>
<name>A0AA39CRF6_9EURO</name>
<sequence length="304" mass="32555">MDASSPCRSAEQVAAAAHGLDPLGLFRVVAQLAPQPRDACIDRAVQAIEGDATQAAQQRIAVEDLARVAGQQEQQVELGGGQLQQAALQMHVAGGRVDAQFTETQGAIAWLDPAVAAQVGAQPRQQHPWFDRLADVVVGAQFQPQHLVDVVGTGAQHADDPVIVGPDLPTHFETILVRQADVEQDQCRLLAEDPGDRVLAAALMGDLVTVALQIVADHGAQPSVVFNQYDIQHLQGLRGTSVPPWHERGDAIPAVGPPGSKERAPFSRGCWRTGRASGRAMTWLQRSNRAVTKRYARRACGDGR</sequence>
<comment type="caution">
    <text evidence="1">The sequence shown here is derived from an EMBL/GenBank/DDBJ whole genome shotgun (WGS) entry which is preliminary data.</text>
</comment>
<protein>
    <submittedName>
        <fullName evidence="1">Uncharacterized protein</fullName>
    </submittedName>
</protein>
<accession>A0AA39CRF6</accession>
<dbReference type="EMBL" id="JAPDRN010000149">
    <property type="protein sequence ID" value="KAJ9617900.1"/>
    <property type="molecule type" value="Genomic_DNA"/>
</dbReference>
<proteinExistence type="predicted"/>
<reference evidence="1" key="1">
    <citation type="submission" date="2022-10" db="EMBL/GenBank/DDBJ databases">
        <title>Culturing micro-colonial fungi from biological soil crusts in the Mojave desert and describing Neophaeococcomyces mojavensis, and introducing the new genera and species Taxawa tesnikishii.</title>
        <authorList>
            <person name="Kurbessoian T."/>
            <person name="Stajich J.E."/>
        </authorList>
    </citation>
    <scope>NUCLEOTIDE SEQUENCE</scope>
    <source>
        <strain evidence="1">TK_35</strain>
    </source>
</reference>
<gene>
    <name evidence="1" type="ORF">H2204_013280</name>
</gene>
<evidence type="ECO:0000313" key="1">
    <source>
        <dbReference type="EMBL" id="KAJ9617900.1"/>
    </source>
</evidence>